<dbReference type="GO" id="GO:0005576">
    <property type="term" value="C:extracellular region"/>
    <property type="evidence" value="ECO:0007669"/>
    <property type="project" value="TreeGrafter"/>
</dbReference>
<dbReference type="PANTHER" id="PTHR37549">
    <property type="entry name" value="LIPOPROTEIN LPRI"/>
    <property type="match status" value="1"/>
</dbReference>
<sequence length="262" mass="29618">MGNPTGKMMKRSLATLLLPLAVGCSALPALAASFPCQQAASAQEKLICQTPALSQLDDELAKEWQKSRAFLTGNPDRVAQDKNLTQFQRGWLSSRNTCRDEECLRQSYQQQLTRLRYLNDVTQHTMPDPITRSRRGSCFDGDYSYEYYLQLSDQEYAELSDYFKEMYDQKAPYHLANLTLNTENDEITGNGSVAFRYANKLDDITLSARQMTDTQAIGLTESSFGGQKKLLLTCVDNRQLQITVFDAAGESYLFDYLMVKGK</sequence>
<feature type="signal peptide" evidence="1">
    <location>
        <begin position="1"/>
        <end position="31"/>
    </location>
</feature>
<dbReference type="KEGG" id="ddd:Dda3937_00254"/>
<evidence type="ECO:0000313" key="3">
    <source>
        <dbReference type="Proteomes" id="UP000006859"/>
    </source>
</evidence>
<keyword evidence="1" id="KW-0732">Signal</keyword>
<dbReference type="PROSITE" id="PS51257">
    <property type="entry name" value="PROKAR_LIPOPROTEIN"/>
    <property type="match status" value="1"/>
</dbReference>
<evidence type="ECO:0000313" key="2">
    <source>
        <dbReference type="EMBL" id="ADN00474.1"/>
    </source>
</evidence>
<dbReference type="AlphaFoldDB" id="E0SKS1"/>
<accession>E0SKS1</accession>
<feature type="chain" id="PRO_5003140398" description="Lysozyme inhibitor LprI N-terminal domain-containing protein" evidence="1">
    <location>
        <begin position="32"/>
        <end position="262"/>
    </location>
</feature>
<evidence type="ECO:0000256" key="1">
    <source>
        <dbReference type="SAM" id="SignalP"/>
    </source>
</evidence>
<dbReference type="Proteomes" id="UP000006859">
    <property type="component" value="Chromosome"/>
</dbReference>
<name>E0SKS1_DICD3</name>
<dbReference type="STRING" id="198628.Dda3937_00254"/>
<gene>
    <name evidence="2" type="ordered locus">Dda3937_00254</name>
</gene>
<dbReference type="eggNOG" id="COG4461">
    <property type="taxonomic scope" value="Bacteria"/>
</dbReference>
<dbReference type="EMBL" id="CP002038">
    <property type="protein sequence ID" value="ADN00474.1"/>
    <property type="molecule type" value="Genomic_DNA"/>
</dbReference>
<dbReference type="InterPro" id="IPR052755">
    <property type="entry name" value="Lysozyme_Inhibitor_LprI"/>
</dbReference>
<keyword evidence="3" id="KW-1185">Reference proteome</keyword>
<evidence type="ECO:0008006" key="4">
    <source>
        <dbReference type="Google" id="ProtNLM"/>
    </source>
</evidence>
<protein>
    <recommendedName>
        <fullName evidence="4">Lysozyme inhibitor LprI N-terminal domain-containing protein</fullName>
    </recommendedName>
</protein>
<proteinExistence type="predicted"/>
<dbReference type="HOGENOM" id="CLU_1045262_0_0_6"/>
<dbReference type="PANTHER" id="PTHR37549:SF1">
    <property type="entry name" value="LIPOPROTEIN LPRI"/>
    <property type="match status" value="1"/>
</dbReference>
<organism evidence="2 3">
    <name type="scientific">Dickeya dadantii (strain 3937)</name>
    <name type="common">Erwinia chrysanthemi (strain 3937)</name>
    <dbReference type="NCBI Taxonomy" id="198628"/>
    <lineage>
        <taxon>Bacteria</taxon>
        <taxon>Pseudomonadati</taxon>
        <taxon>Pseudomonadota</taxon>
        <taxon>Gammaproteobacteria</taxon>
        <taxon>Enterobacterales</taxon>
        <taxon>Pectobacteriaceae</taxon>
        <taxon>Dickeya</taxon>
    </lineage>
</organism>
<reference evidence="2 3" key="1">
    <citation type="journal article" date="2011" name="J. Bacteriol.">
        <title>Genome sequence of the plant-pathogenic bacterium Dickeya dadantii 3937.</title>
        <authorList>
            <person name="Glasner J.D."/>
            <person name="Yang C.H."/>
            <person name="Reverchon S."/>
            <person name="Hugouvieux-Cotte-Pattat N."/>
            <person name="Condemine G."/>
            <person name="Bohin J.P."/>
            <person name="Van Gijsegem F."/>
            <person name="Yang S."/>
            <person name="Franza T."/>
            <person name="Expert D."/>
            <person name="Plunkett G. III"/>
            <person name="San Francisco M.J."/>
            <person name="Charkowski A.O."/>
            <person name="Py B."/>
            <person name="Bell K."/>
            <person name="Rauscher L."/>
            <person name="Rodriguez-Palenzuela P."/>
            <person name="Toussaint A."/>
            <person name="Holeva M.C."/>
            <person name="He S.Y."/>
            <person name="Douet V."/>
            <person name="Boccara M."/>
            <person name="Blanco C."/>
            <person name="Toth I."/>
            <person name="Anderson B.D."/>
            <person name="Biehl B.S."/>
            <person name="Mau B."/>
            <person name="Flynn S.M."/>
            <person name="Barras F."/>
            <person name="Lindeberg M."/>
            <person name="Birch P.R."/>
            <person name="Tsuyumu S."/>
            <person name="Shi X."/>
            <person name="Hibbing M."/>
            <person name="Yap M.N."/>
            <person name="Carpentier M."/>
            <person name="Dassa E."/>
            <person name="Umehara M."/>
            <person name="Kim J.F."/>
            <person name="Rusch M."/>
            <person name="Soni P."/>
            <person name="Mayhew G.F."/>
            <person name="Fouts D.E."/>
            <person name="Gill S.R."/>
            <person name="Blattner F.R."/>
            <person name="Keen N.T."/>
            <person name="Perna N.T."/>
        </authorList>
    </citation>
    <scope>NUCLEOTIDE SEQUENCE [LARGE SCALE GENOMIC DNA]</scope>
    <source>
        <strain evidence="2 3">3937</strain>
    </source>
</reference>